<evidence type="ECO:0000313" key="2">
    <source>
        <dbReference type="EMBL" id="OXA95582.1"/>
    </source>
</evidence>
<evidence type="ECO:0000256" key="1">
    <source>
        <dbReference type="SAM" id="Phobius"/>
    </source>
</evidence>
<protein>
    <recommendedName>
        <fullName evidence="4">Outer membrane protein beta-barrel domain-containing protein</fullName>
    </recommendedName>
</protein>
<feature type="transmembrane region" description="Helical" evidence="1">
    <location>
        <begin position="41"/>
        <end position="63"/>
    </location>
</feature>
<sequence length="634" mass="69888">MKKQNIEEIFSSIEHFSSVPPPELWGQIEEKLNQPKKSKKAIIWWTAAACLLAGLMVPTVLHFNSGADINTLNTNSTNTVVLEEKNSGAVKNNSTNKNTGTESNAVQENTNKQIVNSENDKTKNIDKEAIDKKVIDKKVIEVQNTETATATLENSPEKNNTTKVQNTTIISNTATRTAHSETKKATNRAVFLDIKQTETHSPNQAVAVKANTSKKENNFNDVSKQQMTTVEKNNLNQAVAEQNFTSKATDKVATSSKNSISKKEKELLDKAVAENTFKTKKQKSFNASPEKSISGSVVGEKLNAKNNTTFALNNSNSVLKENENQNKQDQKEINPNFNTIALEKSIADNNSVNNNSKNTSKFGDALSKQDSVQLAELQNLEKGIIVAEVTKEEKEKEDKAVPKSEKWDLGVFAGVANSENYKNEKTLGNVNDSKQSNSYGVKTRYKINKKWAVGSGLKFNELGQSIANVAYMSTKSEATFTQSDYLNQSASAVKPHIANNSNYVFLSNNTKNSFKSNNIQTGNVNQSLKYIEMPLEVSYAVLTLNKASVSLNTGGFVGKLVSNNVSLNGTSIGENIDANDFVYGSVLSSTVQYRVYKKTNVFVEPAMNYYVNPLNNQSFNQFQWGLNFGLNVSF</sequence>
<organism evidence="2 3">
    <name type="scientific">Flavobacterium hercynium</name>
    <dbReference type="NCBI Taxonomy" id="387094"/>
    <lineage>
        <taxon>Bacteria</taxon>
        <taxon>Pseudomonadati</taxon>
        <taxon>Bacteroidota</taxon>
        <taxon>Flavobacteriia</taxon>
        <taxon>Flavobacteriales</taxon>
        <taxon>Flavobacteriaceae</taxon>
        <taxon>Flavobacterium</taxon>
    </lineage>
</organism>
<accession>A0A226HN84</accession>
<dbReference type="AlphaFoldDB" id="A0A226HN84"/>
<dbReference type="Proteomes" id="UP000198345">
    <property type="component" value="Unassembled WGS sequence"/>
</dbReference>
<keyword evidence="1" id="KW-0812">Transmembrane</keyword>
<comment type="caution">
    <text evidence="2">The sequence shown here is derived from an EMBL/GenBank/DDBJ whole genome shotgun (WGS) entry which is preliminary data.</text>
</comment>
<keyword evidence="3" id="KW-1185">Reference proteome</keyword>
<evidence type="ECO:0008006" key="4">
    <source>
        <dbReference type="Google" id="ProtNLM"/>
    </source>
</evidence>
<reference evidence="2 3" key="1">
    <citation type="submission" date="2016-11" db="EMBL/GenBank/DDBJ databases">
        <title>Whole genomes of Flavobacteriaceae.</title>
        <authorList>
            <person name="Stine C."/>
            <person name="Li C."/>
            <person name="Tadesse D."/>
        </authorList>
    </citation>
    <scope>NUCLEOTIDE SEQUENCE [LARGE SCALE GENOMIC DNA]</scope>
    <source>
        <strain evidence="2 3">DSM 18292</strain>
    </source>
</reference>
<name>A0A226HN84_9FLAO</name>
<dbReference type="EMBL" id="MUGW01000005">
    <property type="protein sequence ID" value="OXA95582.1"/>
    <property type="molecule type" value="Genomic_DNA"/>
</dbReference>
<dbReference type="OrthoDB" id="1113942at2"/>
<gene>
    <name evidence="2" type="ORF">B0A66_02650</name>
</gene>
<evidence type="ECO:0000313" key="3">
    <source>
        <dbReference type="Proteomes" id="UP000198345"/>
    </source>
</evidence>
<proteinExistence type="predicted"/>
<keyword evidence="1" id="KW-0472">Membrane</keyword>
<dbReference type="RefSeq" id="WP_089048299.1">
    <property type="nucleotide sequence ID" value="NZ_FXTV01000007.1"/>
</dbReference>
<keyword evidence="1" id="KW-1133">Transmembrane helix</keyword>